<dbReference type="Proteomes" id="UP000013026">
    <property type="component" value="Chromosome"/>
</dbReference>
<dbReference type="PATRIC" id="fig|504728.9.peg.2832"/>
<evidence type="ECO:0000313" key="3">
    <source>
        <dbReference type="EMBL" id="AGK06041.1"/>
    </source>
</evidence>
<dbReference type="Gene3D" id="2.120.10.30">
    <property type="entry name" value="TolB, C-terminal domain"/>
    <property type="match status" value="1"/>
</dbReference>
<dbReference type="EMBL" id="CP001743">
    <property type="protein sequence ID" value="ADD28516.1"/>
    <property type="molecule type" value="Genomic_DNA"/>
</dbReference>
<proteinExistence type="predicted"/>
<feature type="domain" description="Pyrroloquinoline quinone-dependent pyranose dehydrogenase beta-propeller" evidence="1">
    <location>
        <begin position="40"/>
        <end position="399"/>
    </location>
</feature>
<dbReference type="PANTHER" id="PTHR19328:SF53">
    <property type="entry name" value="MEMBRANE PROTEIN"/>
    <property type="match status" value="1"/>
</dbReference>
<keyword evidence="4" id="KW-1185">Reference proteome</keyword>
<dbReference type="KEGG" id="mre:K649_13775"/>
<dbReference type="InterPro" id="IPR011042">
    <property type="entry name" value="6-blade_b-propeller_TolB-like"/>
</dbReference>
<dbReference type="RefSeq" id="WP_013014018.1">
    <property type="nucleotide sequence ID" value="NC_013946.1"/>
</dbReference>
<dbReference type="InterPro" id="IPR054539">
    <property type="entry name" value="Beta-prop_PDH"/>
</dbReference>
<dbReference type="EMBL" id="CP005385">
    <property type="protein sequence ID" value="AGK06041.1"/>
    <property type="molecule type" value="Genomic_DNA"/>
</dbReference>
<reference evidence="3 5" key="3">
    <citation type="submission" date="2013-04" db="EMBL/GenBank/DDBJ databases">
        <authorList>
            <person name="Chin J."/>
            <person name="Alexander D.H."/>
            <person name="Marks P."/>
            <person name="Korlach J."/>
            <person name="Clum A."/>
            <person name="Copeland A."/>
        </authorList>
    </citation>
    <scope>NUCLEOTIDE SEQUENCE [LARGE SCALE GENOMIC DNA]</scope>
    <source>
        <strain evidence="5">ATCC 35948 / DSM 1279 / VKM B-1258 / 21</strain>
        <strain evidence="3">DSM 1279</strain>
    </source>
</reference>
<evidence type="ECO:0000313" key="2">
    <source>
        <dbReference type="EMBL" id="ADD28516.1"/>
    </source>
</evidence>
<dbReference type="Proteomes" id="UP000006655">
    <property type="component" value="Chromosome"/>
</dbReference>
<dbReference type="SUPFAM" id="SSF50952">
    <property type="entry name" value="Soluble quinoprotein glucose dehydrogenase"/>
    <property type="match status" value="1"/>
</dbReference>
<evidence type="ECO:0000259" key="1">
    <source>
        <dbReference type="Pfam" id="PF22807"/>
    </source>
</evidence>
<reference evidence="3" key="2">
    <citation type="submission" date="2013-04" db="EMBL/GenBank/DDBJ databases">
        <title>Non-Hybrid, Finished Microbial Genome Assemblies from Long-Read SMRT Sequencing Data.</title>
        <authorList>
            <person name="Klammer A."/>
            <person name="Drake J."/>
            <person name="Heiner C."/>
            <person name="Clum A."/>
            <person name="Copeland A."/>
            <person name="Huddleston J."/>
            <person name="Eichler E."/>
            <person name="Turner S.W."/>
        </authorList>
    </citation>
    <scope>NUCLEOTIDE SEQUENCE</scope>
    <source>
        <strain evidence="3">DSM 1279</strain>
    </source>
</reference>
<reference evidence="2 4" key="1">
    <citation type="journal article" date="2010" name="Stand. Genomic Sci.">
        <title>Complete genome sequence of Meiothermus ruber type strain (21).</title>
        <authorList>
            <person name="Tindall B.J."/>
            <person name="Sikorski J."/>
            <person name="Lucas S."/>
            <person name="Goltsman E."/>
            <person name="Copeland A."/>
            <person name="Glavina Del Rio T."/>
            <person name="Nolan M."/>
            <person name="Tice H."/>
            <person name="Cheng J.F."/>
            <person name="Han C."/>
            <person name="Pitluck S."/>
            <person name="Liolios K."/>
            <person name="Ivanova N."/>
            <person name="Mavromatis K."/>
            <person name="Ovchinnikova G."/>
            <person name="Pati A."/>
            <person name="Fahnrich R."/>
            <person name="Goodwin L."/>
            <person name="Chen A."/>
            <person name="Palaniappan K."/>
            <person name="Land M."/>
            <person name="Hauser L."/>
            <person name="Chang Y.J."/>
            <person name="Jeffries C.D."/>
            <person name="Rohde M."/>
            <person name="Goker M."/>
            <person name="Woyke T."/>
            <person name="Bristow J."/>
            <person name="Eisen J.A."/>
            <person name="Markowitz V."/>
            <person name="Hugenholtz P."/>
            <person name="Kyrpides N.C."/>
            <person name="Klenk H.P."/>
            <person name="Lapidus A."/>
        </authorList>
    </citation>
    <scope>NUCLEOTIDE SEQUENCE [LARGE SCALE GENOMIC DNA]</scope>
    <source>
        <strain evidence="4">ATCC 35948 / DSM 1279 / VKM B-1258 / 21</strain>
        <strain evidence="2">DSM 1279</strain>
    </source>
</reference>
<protein>
    <submittedName>
        <fullName evidence="3">L-sorbosone dehydrogenase</fullName>
    </submittedName>
</protein>
<dbReference type="KEGG" id="mrb:Mrub_1756"/>
<gene>
    <name evidence="2" type="ordered locus">Mrub_1756</name>
    <name evidence="3" type="ORF">K649_13775</name>
</gene>
<dbReference type="InterPro" id="IPR011041">
    <property type="entry name" value="Quinoprot_gluc/sorb_DH_b-prop"/>
</dbReference>
<accession>D3PST3</accession>
<dbReference type="eggNOG" id="COG2133">
    <property type="taxonomic scope" value="Bacteria"/>
</dbReference>
<dbReference type="AlphaFoldDB" id="D3PST3"/>
<dbReference type="Pfam" id="PF22807">
    <property type="entry name" value="TrAA12"/>
    <property type="match status" value="1"/>
</dbReference>
<dbReference type="PANTHER" id="PTHR19328">
    <property type="entry name" value="HEDGEHOG-INTERACTING PROTEIN"/>
    <property type="match status" value="1"/>
</dbReference>
<dbReference type="STRING" id="504728.K649_13775"/>
<organism evidence="3 5">
    <name type="scientific">Meiothermus ruber (strain ATCC 35948 / DSM 1279 / VKM B-1258 / 21)</name>
    <name type="common">Thermus ruber</name>
    <dbReference type="NCBI Taxonomy" id="504728"/>
    <lineage>
        <taxon>Bacteria</taxon>
        <taxon>Thermotogati</taxon>
        <taxon>Deinococcota</taxon>
        <taxon>Deinococci</taxon>
        <taxon>Thermales</taxon>
        <taxon>Thermaceae</taxon>
        <taxon>Meiothermus</taxon>
    </lineage>
</organism>
<evidence type="ECO:0000313" key="4">
    <source>
        <dbReference type="Proteomes" id="UP000006655"/>
    </source>
</evidence>
<dbReference type="OrthoDB" id="9770043at2"/>
<name>D3PST3_MEIRD</name>
<evidence type="ECO:0000313" key="5">
    <source>
        <dbReference type="Proteomes" id="UP000013026"/>
    </source>
</evidence>
<sequence>MIHLSRVVLGVVLVVAGAYWTVTRLEPSTELDEASRRIRLPPGFAIRIFAEGLEGAPRMMSVGPDGQLYASLMYGGQVVRLPDLNRDGRADRVEVVTGGLELPHGLEWHRGWLYVAVSTAVIRLRPGRSGWERETVITDIPGPSGHFTRTLHFGPDGRLYVSVGSETNFGPERDPRRAAILRFNPDGSLPEDNPFAGDPDPRRRVIWAEGLKNSVDFTWTPRGELWATHNGTDHLGDDLPPEEVIVAVQPGGFHGWPYCYTPGLGLNLKAERSEVPDSRTQGFDCRKAVPALFTAPAHSAPLGMTWARNSHFPPAYRDSLYVAYHGSLGVQDPAKYRDCKVERFVIQNGLPVRSETFATGWRLPGQMCREAWGRPVGLVIGADGAMYVSDAQGGRIYRIWYKGQVESP</sequence>